<dbReference type="AlphaFoldDB" id="A0A645GI91"/>
<proteinExistence type="predicted"/>
<evidence type="ECO:0000313" key="1">
    <source>
        <dbReference type="EMBL" id="MPN26691.1"/>
    </source>
</evidence>
<protein>
    <submittedName>
        <fullName evidence="1">Uncharacterized protein</fullName>
    </submittedName>
</protein>
<accession>A0A645GI91</accession>
<sequence>MLRRQFILVGIRFPVHLRDTWQAFAFFLAQEAHRQLQHHKRQRQLIDRKLRAIIGEAICLIQVIRFFLITLPFAGKDLVEAEINRIMGGVQALGTSAMRYGCQFTLQVQLSVIQRTAAIHPDRVKGDDFPHDILRLNVLRVGEGKCFSRASQSICNVKLHNHSPIRQRATLYLSAAVMSMPA</sequence>
<name>A0A645GI91_9ZZZZ</name>
<reference evidence="1" key="1">
    <citation type="submission" date="2019-08" db="EMBL/GenBank/DDBJ databases">
        <authorList>
            <person name="Kucharzyk K."/>
            <person name="Murdoch R.W."/>
            <person name="Higgins S."/>
            <person name="Loffler F."/>
        </authorList>
    </citation>
    <scope>NUCLEOTIDE SEQUENCE</scope>
</reference>
<comment type="caution">
    <text evidence="1">The sequence shown here is derived from an EMBL/GenBank/DDBJ whole genome shotgun (WGS) entry which is preliminary data.</text>
</comment>
<dbReference type="EMBL" id="VSSQ01076289">
    <property type="protein sequence ID" value="MPN26691.1"/>
    <property type="molecule type" value="Genomic_DNA"/>
</dbReference>
<organism evidence="1">
    <name type="scientific">bioreactor metagenome</name>
    <dbReference type="NCBI Taxonomy" id="1076179"/>
    <lineage>
        <taxon>unclassified sequences</taxon>
        <taxon>metagenomes</taxon>
        <taxon>ecological metagenomes</taxon>
    </lineage>
</organism>
<gene>
    <name evidence="1" type="ORF">SDC9_174116</name>
</gene>